<feature type="region of interest" description="Disordered" evidence="1">
    <location>
        <begin position="41"/>
        <end position="64"/>
    </location>
</feature>
<feature type="region of interest" description="Disordered" evidence="1">
    <location>
        <begin position="102"/>
        <end position="122"/>
    </location>
</feature>
<protein>
    <submittedName>
        <fullName evidence="2">Uncharacterized protein</fullName>
    </submittedName>
</protein>
<dbReference type="EMBL" id="CYRY02044765">
    <property type="protein sequence ID" value="VCX39913.1"/>
    <property type="molecule type" value="Genomic_DNA"/>
</dbReference>
<reference evidence="2 3" key="1">
    <citation type="submission" date="2018-10" db="EMBL/GenBank/DDBJ databases">
        <authorList>
            <person name="Ekblom R."/>
            <person name="Jareborg N."/>
        </authorList>
    </citation>
    <scope>NUCLEOTIDE SEQUENCE [LARGE SCALE GENOMIC DNA]</scope>
    <source>
        <tissue evidence="2">Muscle</tissue>
    </source>
</reference>
<sequence length="233" mass="25056">GIQAWLALPTPSSSHFLEGAFSLAHARASLAVSCSVLPRTVPSKPGQRGAKPATPCAGLVDGPTPRAPLPTVRREWSISPRKRPRLFSPLCTPSYPTCSAGAEPRRAAAAAEPERGQLAPHPTLPADILHWRTCDPGVTVKSWLGRDAASLLLCSCLLFPPLAMTETREPAETGGYASLEEDDEDLSPGPEHSSDSEYTLSEPDSEEEEDEEEEEEEATDDPEYDPGYKKLGN</sequence>
<keyword evidence="3" id="KW-1185">Reference proteome</keyword>
<organism evidence="2 3">
    <name type="scientific">Gulo gulo</name>
    <name type="common">Wolverine</name>
    <name type="synonym">Gluton</name>
    <dbReference type="NCBI Taxonomy" id="48420"/>
    <lineage>
        <taxon>Eukaryota</taxon>
        <taxon>Metazoa</taxon>
        <taxon>Chordata</taxon>
        <taxon>Craniata</taxon>
        <taxon>Vertebrata</taxon>
        <taxon>Euteleostomi</taxon>
        <taxon>Mammalia</taxon>
        <taxon>Eutheria</taxon>
        <taxon>Laurasiatheria</taxon>
        <taxon>Carnivora</taxon>
        <taxon>Caniformia</taxon>
        <taxon>Musteloidea</taxon>
        <taxon>Mustelidae</taxon>
        <taxon>Guloninae</taxon>
        <taxon>Gulo</taxon>
    </lineage>
</organism>
<feature type="non-terminal residue" evidence="2">
    <location>
        <position position="233"/>
    </location>
</feature>
<evidence type="ECO:0000313" key="3">
    <source>
        <dbReference type="Proteomes" id="UP000269945"/>
    </source>
</evidence>
<accession>A0A9X9Q906</accession>
<dbReference type="PANTHER" id="PTHR36862">
    <property type="entry name" value="ZINC FINGER PROTEIN 428"/>
    <property type="match status" value="1"/>
</dbReference>
<feature type="region of interest" description="Disordered" evidence="1">
    <location>
        <begin position="168"/>
        <end position="233"/>
    </location>
</feature>
<evidence type="ECO:0000313" key="2">
    <source>
        <dbReference type="EMBL" id="VCX39913.1"/>
    </source>
</evidence>
<gene>
    <name evidence="2" type="ORF">BN2614_LOCUS5</name>
</gene>
<evidence type="ECO:0000256" key="1">
    <source>
        <dbReference type="SAM" id="MobiDB-lite"/>
    </source>
</evidence>
<dbReference type="PANTHER" id="PTHR36862:SF1">
    <property type="entry name" value="ZINC FINGER PROTEIN 428"/>
    <property type="match status" value="1"/>
</dbReference>
<dbReference type="Proteomes" id="UP000269945">
    <property type="component" value="Unassembled WGS sequence"/>
</dbReference>
<proteinExistence type="predicted"/>
<feature type="compositionally biased region" description="Acidic residues" evidence="1">
    <location>
        <begin position="203"/>
        <end position="224"/>
    </location>
</feature>
<dbReference type="AlphaFoldDB" id="A0A9X9Q906"/>
<dbReference type="InterPro" id="IPR038977">
    <property type="entry name" value="ZNF428"/>
</dbReference>
<name>A0A9X9Q906_GULGU</name>
<comment type="caution">
    <text evidence="2">The sequence shown here is derived from an EMBL/GenBank/DDBJ whole genome shotgun (WGS) entry which is preliminary data.</text>
</comment>